<protein>
    <recommendedName>
        <fullName evidence="3">DUF7719 domain-containing protein</fullName>
    </recommendedName>
</protein>
<dbReference type="EMBL" id="JAYKXP010000016">
    <property type="protein sequence ID" value="KAK7049613.1"/>
    <property type="molecule type" value="Genomic_DNA"/>
</dbReference>
<dbReference type="PANTHER" id="PTHR37846:SF1">
    <property type="entry name" value="DEACETYLASE-LIKE PROTEIN"/>
    <property type="match status" value="1"/>
</dbReference>
<evidence type="ECO:0000256" key="1">
    <source>
        <dbReference type="SAM" id="MobiDB-lite"/>
    </source>
</evidence>
<evidence type="ECO:0000313" key="5">
    <source>
        <dbReference type="Proteomes" id="UP001383192"/>
    </source>
</evidence>
<proteinExistence type="predicted"/>
<dbReference type="Proteomes" id="UP001383192">
    <property type="component" value="Unassembled WGS sequence"/>
</dbReference>
<evidence type="ECO:0000313" key="4">
    <source>
        <dbReference type="EMBL" id="KAK7049613.1"/>
    </source>
</evidence>
<comment type="caution">
    <text evidence="4">The sequence shown here is derived from an EMBL/GenBank/DDBJ whole genome shotgun (WGS) entry which is preliminary data.</text>
</comment>
<reference evidence="4 5" key="1">
    <citation type="submission" date="2024-01" db="EMBL/GenBank/DDBJ databases">
        <title>A draft genome for a cacao thread blight-causing isolate of Paramarasmius palmivorus.</title>
        <authorList>
            <person name="Baruah I.K."/>
            <person name="Bukari Y."/>
            <person name="Amoako-Attah I."/>
            <person name="Meinhardt L.W."/>
            <person name="Bailey B.A."/>
            <person name="Cohen S.P."/>
        </authorList>
    </citation>
    <scope>NUCLEOTIDE SEQUENCE [LARGE SCALE GENOMIC DNA]</scope>
    <source>
        <strain evidence="4 5">GH-12</strain>
    </source>
</reference>
<feature type="domain" description="DUF7719" evidence="3">
    <location>
        <begin position="125"/>
        <end position="192"/>
    </location>
</feature>
<feature type="region of interest" description="Disordered" evidence="1">
    <location>
        <begin position="1"/>
        <end position="31"/>
    </location>
</feature>
<evidence type="ECO:0000256" key="2">
    <source>
        <dbReference type="SAM" id="Phobius"/>
    </source>
</evidence>
<feature type="compositionally biased region" description="Low complexity" evidence="1">
    <location>
        <begin position="14"/>
        <end position="24"/>
    </location>
</feature>
<dbReference type="InterPro" id="IPR056136">
    <property type="entry name" value="DUF7719"/>
</dbReference>
<evidence type="ECO:0000259" key="3">
    <source>
        <dbReference type="Pfam" id="PF24841"/>
    </source>
</evidence>
<keyword evidence="2" id="KW-1133">Transmembrane helix</keyword>
<feature type="transmembrane region" description="Helical" evidence="2">
    <location>
        <begin position="165"/>
        <end position="188"/>
    </location>
</feature>
<dbReference type="AlphaFoldDB" id="A0AAW0DEP2"/>
<dbReference type="PANTHER" id="PTHR37846">
    <property type="entry name" value="YALI0B21296P"/>
    <property type="match status" value="1"/>
</dbReference>
<keyword evidence="2" id="KW-0812">Transmembrane</keyword>
<organism evidence="4 5">
    <name type="scientific">Paramarasmius palmivorus</name>
    <dbReference type="NCBI Taxonomy" id="297713"/>
    <lineage>
        <taxon>Eukaryota</taxon>
        <taxon>Fungi</taxon>
        <taxon>Dikarya</taxon>
        <taxon>Basidiomycota</taxon>
        <taxon>Agaricomycotina</taxon>
        <taxon>Agaricomycetes</taxon>
        <taxon>Agaricomycetidae</taxon>
        <taxon>Agaricales</taxon>
        <taxon>Marasmiineae</taxon>
        <taxon>Marasmiaceae</taxon>
        <taxon>Paramarasmius</taxon>
    </lineage>
</organism>
<accession>A0AAW0DEP2</accession>
<dbReference type="Pfam" id="PF24841">
    <property type="entry name" value="DUF7719"/>
    <property type="match status" value="1"/>
</dbReference>
<name>A0AAW0DEP2_9AGAR</name>
<keyword evidence="5" id="KW-1185">Reference proteome</keyword>
<sequence>MARNRNKKSSETQAEPAAAEPVAADSATGSSNLEIPEDEQWRIINSTGILNRIPRGEPGSLLEKEAPLANEILDSSLYIIPTCSLLILMDILVHNQYGNQPSLSDIIGRLGSAIPTKRHKDDPRMQLVLFLLSLGVGPRLMYVLAKGNYLTNVRQSPPLATIWVYIMVQLRLGPAVLNLLIVAAYVWLAGLKRYLIR</sequence>
<gene>
    <name evidence="4" type="ORF">VNI00_005644</name>
</gene>
<keyword evidence="2" id="KW-0472">Membrane</keyword>
<feature type="transmembrane region" description="Helical" evidence="2">
    <location>
        <begin position="127"/>
        <end position="145"/>
    </location>
</feature>